<proteinExistence type="predicted"/>
<feature type="region of interest" description="Disordered" evidence="6">
    <location>
        <begin position="179"/>
        <end position="210"/>
    </location>
</feature>
<evidence type="ECO:0000259" key="7">
    <source>
        <dbReference type="PROSITE" id="PS51032"/>
    </source>
</evidence>
<dbReference type="InterPro" id="IPR016177">
    <property type="entry name" value="DNA-bd_dom_sf"/>
</dbReference>
<dbReference type="Proteomes" id="UP001231189">
    <property type="component" value="Unassembled WGS sequence"/>
</dbReference>
<dbReference type="SUPFAM" id="SSF54171">
    <property type="entry name" value="DNA-binding domain"/>
    <property type="match status" value="4"/>
</dbReference>
<feature type="region of interest" description="Disordered" evidence="6">
    <location>
        <begin position="1"/>
        <end position="40"/>
    </location>
</feature>
<dbReference type="PRINTS" id="PR00367">
    <property type="entry name" value="ETHRSPELEMNT"/>
</dbReference>
<keyword evidence="3" id="KW-0238">DNA-binding</keyword>
<feature type="compositionally biased region" description="Basic residues" evidence="6">
    <location>
        <begin position="1"/>
        <end position="12"/>
    </location>
</feature>
<comment type="subcellular location">
    <subcellularLocation>
        <location evidence="1">Nucleus</location>
    </subcellularLocation>
</comment>
<evidence type="ECO:0000313" key="9">
    <source>
        <dbReference type="Proteomes" id="UP001231189"/>
    </source>
</evidence>
<dbReference type="EMBL" id="JAUUTY010000006">
    <property type="protein sequence ID" value="KAK1614918.1"/>
    <property type="molecule type" value="Genomic_DNA"/>
</dbReference>
<dbReference type="InterPro" id="IPR036955">
    <property type="entry name" value="AP2/ERF_dom_sf"/>
</dbReference>
<feature type="compositionally biased region" description="Basic and acidic residues" evidence="6">
    <location>
        <begin position="142"/>
        <end position="163"/>
    </location>
</feature>
<keyword evidence="4" id="KW-0804">Transcription</keyword>
<feature type="domain" description="AP2/ERF" evidence="7">
    <location>
        <begin position="439"/>
        <end position="500"/>
    </location>
</feature>
<evidence type="ECO:0000256" key="5">
    <source>
        <dbReference type="ARBA" id="ARBA00023242"/>
    </source>
</evidence>
<dbReference type="PANTHER" id="PTHR31677:SF75">
    <property type="entry name" value="ETHYLENE-RESPONSIVE TRANSCRIPTION FACTOR ERF084"/>
    <property type="match status" value="1"/>
</dbReference>
<feature type="domain" description="AP2/ERF" evidence="7">
    <location>
        <begin position="305"/>
        <end position="364"/>
    </location>
</feature>
<dbReference type="SMART" id="SM00380">
    <property type="entry name" value="AP2"/>
    <property type="match status" value="4"/>
</dbReference>
<feature type="domain" description="AP2/ERF" evidence="7">
    <location>
        <begin position="214"/>
        <end position="273"/>
    </location>
</feature>
<dbReference type="GO" id="GO:0003700">
    <property type="term" value="F:DNA-binding transcription factor activity"/>
    <property type="evidence" value="ECO:0007669"/>
    <property type="project" value="InterPro"/>
</dbReference>
<dbReference type="PANTHER" id="PTHR31677">
    <property type="entry name" value="AP2 DOMAIN CLASS TRANSCRIPTION FACTOR"/>
    <property type="match status" value="1"/>
</dbReference>
<accession>A0AAD8R4T5</accession>
<dbReference type="AlphaFoldDB" id="A0AAD8R4T5"/>
<dbReference type="GO" id="GO:0005634">
    <property type="term" value="C:nucleus"/>
    <property type="evidence" value="ECO:0007669"/>
    <property type="project" value="UniProtKB-SubCell"/>
</dbReference>
<evidence type="ECO:0000256" key="3">
    <source>
        <dbReference type="ARBA" id="ARBA00023125"/>
    </source>
</evidence>
<evidence type="ECO:0000256" key="6">
    <source>
        <dbReference type="SAM" id="MobiDB-lite"/>
    </source>
</evidence>
<name>A0AAD8R4T5_LOLMU</name>
<feature type="region of interest" description="Disordered" evidence="6">
    <location>
        <begin position="81"/>
        <end position="166"/>
    </location>
</feature>
<dbReference type="InterPro" id="IPR001471">
    <property type="entry name" value="AP2/ERF_dom"/>
</dbReference>
<dbReference type="Pfam" id="PF00847">
    <property type="entry name" value="AP2"/>
    <property type="match status" value="2"/>
</dbReference>
<dbReference type="PROSITE" id="PS51032">
    <property type="entry name" value="AP2_ERF"/>
    <property type="match status" value="4"/>
</dbReference>
<feature type="compositionally biased region" description="Basic and acidic residues" evidence="6">
    <location>
        <begin position="13"/>
        <end position="23"/>
    </location>
</feature>
<keyword evidence="9" id="KW-1185">Reference proteome</keyword>
<evidence type="ECO:0000256" key="2">
    <source>
        <dbReference type="ARBA" id="ARBA00023015"/>
    </source>
</evidence>
<sequence>MAAGGRRRKKKQSRPEERIEFRGVRRRPSGKYSAQISDCKSTGKSQRWLGTFDMAEEAARAFDAAAVRLRGAAAATNFKQPAAAADDGVSPFWSAPAEQSGKETAPTSGADDAAGVFVQRPSKKRSWPDAGTELRGVCRRSGGKDGAHIRDSKSRGGADERLGTFDSGAVRLPDAAAETNFEQTPTSRADDAGVAVHFPSSPLRKKARPDAGTEFRGVYLKSSGRYGAQIWDSKSKGKPLRWLGSFDTAEEAARAYDAAAVRLSGAAAATNFEQTPTSGADDAGVTVHFPSSTFKKKARPDTGTEFRGVYLKSSGRYGAQIWDSKSQGKLQRWLGTFDTAEEAARAYDAAAVRLRGAAAATNFKEHAADDDGASPFWSAPAKPSGKETGSVTRRAPEARTVLRGFSPTSAAVDVGSALLRRSSRLKKAAASRQPDALAVFRSVRQKRSAKYQTQIRVRHSKSNGRAPMWLGTFDTAEDAARAYDAAAIKLDGASAVTNFEQPITSDSVSFDDGDAAAEPCSKAAAVVRLHDAAAKTNFKQSPMAVPADYSEEWRTDILIDLLELSALDIRSDNIISDAQHDDLKADLTLAKWQQVDEVVKDMECTNVSC</sequence>
<evidence type="ECO:0000256" key="1">
    <source>
        <dbReference type="ARBA" id="ARBA00004123"/>
    </source>
</evidence>
<organism evidence="8 9">
    <name type="scientific">Lolium multiflorum</name>
    <name type="common">Italian ryegrass</name>
    <name type="synonym">Lolium perenne subsp. multiflorum</name>
    <dbReference type="NCBI Taxonomy" id="4521"/>
    <lineage>
        <taxon>Eukaryota</taxon>
        <taxon>Viridiplantae</taxon>
        <taxon>Streptophyta</taxon>
        <taxon>Embryophyta</taxon>
        <taxon>Tracheophyta</taxon>
        <taxon>Spermatophyta</taxon>
        <taxon>Magnoliopsida</taxon>
        <taxon>Liliopsida</taxon>
        <taxon>Poales</taxon>
        <taxon>Poaceae</taxon>
        <taxon>BOP clade</taxon>
        <taxon>Pooideae</taxon>
        <taxon>Poodae</taxon>
        <taxon>Poeae</taxon>
        <taxon>Poeae Chloroplast Group 2 (Poeae type)</taxon>
        <taxon>Loliodinae</taxon>
        <taxon>Loliinae</taxon>
        <taxon>Lolium</taxon>
    </lineage>
</organism>
<comment type="caution">
    <text evidence="8">The sequence shown here is derived from an EMBL/GenBank/DDBJ whole genome shotgun (WGS) entry which is preliminary data.</text>
</comment>
<feature type="region of interest" description="Disordered" evidence="6">
    <location>
        <begin position="369"/>
        <end position="393"/>
    </location>
</feature>
<keyword evidence="2" id="KW-0805">Transcription regulation</keyword>
<reference evidence="8" key="1">
    <citation type="submission" date="2023-07" db="EMBL/GenBank/DDBJ databases">
        <title>A chromosome-level genome assembly of Lolium multiflorum.</title>
        <authorList>
            <person name="Chen Y."/>
            <person name="Copetti D."/>
            <person name="Kolliker R."/>
            <person name="Studer B."/>
        </authorList>
    </citation>
    <scope>NUCLEOTIDE SEQUENCE</scope>
    <source>
        <strain evidence="8">02402/16</strain>
        <tissue evidence="8">Leaf</tissue>
    </source>
</reference>
<evidence type="ECO:0000256" key="4">
    <source>
        <dbReference type="ARBA" id="ARBA00023163"/>
    </source>
</evidence>
<feature type="domain" description="AP2/ERF" evidence="7">
    <location>
        <begin position="20"/>
        <end position="79"/>
    </location>
</feature>
<keyword evidence="5" id="KW-0539">Nucleus</keyword>
<gene>
    <name evidence="8" type="ORF">QYE76_020435</name>
</gene>
<dbReference type="Gene3D" id="3.30.730.10">
    <property type="entry name" value="AP2/ERF domain"/>
    <property type="match status" value="4"/>
</dbReference>
<dbReference type="GO" id="GO:0003677">
    <property type="term" value="F:DNA binding"/>
    <property type="evidence" value="ECO:0007669"/>
    <property type="project" value="UniProtKB-KW"/>
</dbReference>
<protein>
    <recommendedName>
        <fullName evidence="7">AP2/ERF domain-containing protein</fullName>
    </recommendedName>
</protein>
<evidence type="ECO:0000313" key="8">
    <source>
        <dbReference type="EMBL" id="KAK1614918.1"/>
    </source>
</evidence>